<keyword evidence="4 6" id="KW-0472">Membrane</keyword>
<feature type="compositionally biased region" description="Polar residues" evidence="5">
    <location>
        <begin position="577"/>
        <end position="586"/>
    </location>
</feature>
<dbReference type="Proteomes" id="UP000078559">
    <property type="component" value="Chromosome 5"/>
</dbReference>
<keyword evidence="2 6" id="KW-0812">Transmembrane</keyword>
<reference evidence="8" key="1">
    <citation type="submission" date="2014-12" db="EMBL/GenBank/DDBJ databases">
        <title>Genome Sequence of Valsa Canker Pathogens Uncovers a Specific Adaption of Colonization on Woody Bark.</title>
        <authorList>
            <person name="Yin Z."/>
            <person name="Liu H."/>
            <person name="Gao X."/>
            <person name="Li Z."/>
            <person name="Song N."/>
            <person name="Ke X."/>
            <person name="Dai Q."/>
            <person name="Wu Y."/>
            <person name="Sun Y."/>
            <person name="Xu J.-R."/>
            <person name="Kang Z.K."/>
            <person name="Wang L."/>
            <person name="Huang L."/>
        </authorList>
    </citation>
    <scope>NUCLEOTIDE SEQUENCE [LARGE SCALE GENOMIC DNA]</scope>
    <source>
        <strain evidence="8">03-8</strain>
    </source>
</reference>
<evidence type="ECO:0000313" key="9">
    <source>
        <dbReference type="Proteomes" id="UP000078559"/>
    </source>
</evidence>
<feature type="region of interest" description="Disordered" evidence="5">
    <location>
        <begin position="536"/>
        <end position="590"/>
    </location>
</feature>
<feature type="region of interest" description="Disordered" evidence="5">
    <location>
        <begin position="356"/>
        <end position="382"/>
    </location>
</feature>
<sequence>MAAIDIPWLTHMSTPGRQRGDTLDSTSSTNSPNRDRNDEPPSYLGGEPRPTIAPFSPATLSSSQPISAAKRLSTILVHQKSPLLLATPPQVTRALAYSHPFLLPLNKFVALLSWTTGDPWESFLLVALFWATVLYGGVAVRLGGPLALILFLILGMYARRFSPLSSSGWSEDGGAGGGVAPNRAASVKGKNKAATENPGAAAASAKANAVAGSSAAGAQQNTSPEATNTKHQKTLDEIVETLKDFTARCNILMEPLLALTDFLSTQRTATSATTRPALTTLFVRILMCTPLWIALTLPPLRVITTRRVILVFGTIVLTWHARVVKAGRTILWRSASVRRLAALLTGLDIPIPDKAQRSQGKGSLEKAKEVGSDKAASAKATAETKSELTKAIRRARGATNPGVRFTFIIYENQRRWVGLGWTNSLFAYERAAWTDEHNNPVPPKEKFELPEVEDGMRWRWVDGSRWRVDGVPDEAVSGGGADSAEGEWDYDGEAGKNGWVFYDNKWQLGRRGQDGWGRWTRRRKWYRDAELVEIGSDDEAETEQNRSEKPTSRSSSESRGPALPPRPKTPTLAPPVTTMSETTSMPNLRRQNDTLNDIREEAETDHENAAAATSEKDDNVSVLSTSSRSTRFRVPSLRRRITENSNKSQQKHYKYDDITSSPRSISVSAYSVGRSTSSRSRRTSEVQSEDDTASLGPVTGLEISKNRNDSWGVGDEVVMGLDLVVGIRNDLDPSVQRPLPVIHGVDGDVDLAAMVARPDGLQGSHVAVPRGEVDGGAGVGEVLAVVVEPGEVVGDAVGAVAAGTVHAVLLLGDWPHAGAVDGIEERLVGAHVRELGWVLLWVVAAVAEDGAGEEEEQ</sequence>
<dbReference type="PANTHER" id="PTHR31679">
    <property type="entry name" value="PEROXISOMAL MEMBRANE PROTEIN PEX30-RELATED"/>
    <property type="match status" value="1"/>
</dbReference>
<feature type="transmembrane region" description="Helical" evidence="6">
    <location>
        <begin position="277"/>
        <end position="295"/>
    </location>
</feature>
<feature type="domain" description="Peroxin/Ferlin" evidence="7">
    <location>
        <begin position="402"/>
        <end position="469"/>
    </location>
</feature>
<feature type="region of interest" description="Disordered" evidence="5">
    <location>
        <begin position="1"/>
        <end position="49"/>
    </location>
</feature>
<feature type="compositionally biased region" description="Basic and acidic residues" evidence="5">
    <location>
        <begin position="363"/>
        <end position="372"/>
    </location>
</feature>
<feature type="compositionally biased region" description="Low complexity" evidence="5">
    <location>
        <begin position="666"/>
        <end position="678"/>
    </location>
</feature>
<dbReference type="GO" id="GO:0005778">
    <property type="term" value="C:peroxisomal membrane"/>
    <property type="evidence" value="ECO:0007669"/>
    <property type="project" value="TreeGrafter"/>
</dbReference>
<feature type="compositionally biased region" description="Low complexity" evidence="5">
    <location>
        <begin position="620"/>
        <end position="635"/>
    </location>
</feature>
<dbReference type="GO" id="GO:0012505">
    <property type="term" value="C:endomembrane system"/>
    <property type="evidence" value="ECO:0007669"/>
    <property type="project" value="UniProtKB-SubCell"/>
</dbReference>
<evidence type="ECO:0000256" key="1">
    <source>
        <dbReference type="ARBA" id="ARBA00004127"/>
    </source>
</evidence>
<feature type="compositionally biased region" description="Low complexity" evidence="5">
    <location>
        <begin position="552"/>
        <end position="561"/>
    </location>
</feature>
<dbReference type="InterPro" id="IPR052646">
    <property type="entry name" value="Peroxisomal_PEX28-32"/>
</dbReference>
<feature type="region of interest" description="Disordered" evidence="5">
    <location>
        <begin position="471"/>
        <end position="490"/>
    </location>
</feature>
<evidence type="ECO:0000259" key="7">
    <source>
        <dbReference type="SMART" id="SM00693"/>
    </source>
</evidence>
<keyword evidence="9" id="KW-1185">Reference proteome</keyword>
<organism evidence="8 9">
    <name type="scientific">Cytospora mali</name>
    <name type="common">Apple Valsa canker fungus</name>
    <name type="synonym">Valsa mali</name>
    <dbReference type="NCBI Taxonomy" id="578113"/>
    <lineage>
        <taxon>Eukaryota</taxon>
        <taxon>Fungi</taxon>
        <taxon>Dikarya</taxon>
        <taxon>Ascomycota</taxon>
        <taxon>Pezizomycotina</taxon>
        <taxon>Sordariomycetes</taxon>
        <taxon>Sordariomycetidae</taxon>
        <taxon>Diaporthales</taxon>
        <taxon>Cytosporaceae</taxon>
        <taxon>Cytospora</taxon>
    </lineage>
</organism>
<accession>A0A194VYW4</accession>
<evidence type="ECO:0000256" key="5">
    <source>
        <dbReference type="SAM" id="MobiDB-lite"/>
    </source>
</evidence>
<dbReference type="Pfam" id="PF06398">
    <property type="entry name" value="Pex24p"/>
    <property type="match status" value="1"/>
</dbReference>
<dbReference type="InterPro" id="IPR010482">
    <property type="entry name" value="TECPR1-like_DysF"/>
</dbReference>
<dbReference type="PANTHER" id="PTHR31679:SF2">
    <property type="entry name" value="PEROXISOMAL MEMBRANE PROTEIN PEX30-RELATED"/>
    <property type="match status" value="1"/>
</dbReference>
<dbReference type="AlphaFoldDB" id="A0A194VYW4"/>
<proteinExistence type="predicted"/>
<dbReference type="InterPro" id="IPR006614">
    <property type="entry name" value="Peroxin/Ferlin"/>
</dbReference>
<dbReference type="EMBL" id="CM003102">
    <property type="protein sequence ID" value="KUI69436.1"/>
    <property type="molecule type" value="Genomic_DNA"/>
</dbReference>
<feature type="compositionally biased region" description="Polar residues" evidence="5">
    <location>
        <begin position="23"/>
        <end position="32"/>
    </location>
</feature>
<evidence type="ECO:0000256" key="3">
    <source>
        <dbReference type="ARBA" id="ARBA00022989"/>
    </source>
</evidence>
<dbReference type="SMART" id="SM00693">
    <property type="entry name" value="DysFN"/>
    <property type="match status" value="1"/>
</dbReference>
<comment type="subcellular location">
    <subcellularLocation>
        <location evidence="1">Endomembrane system</location>
        <topology evidence="1">Multi-pass membrane protein</topology>
    </subcellularLocation>
</comment>
<evidence type="ECO:0000256" key="2">
    <source>
        <dbReference type="ARBA" id="ARBA00022692"/>
    </source>
</evidence>
<name>A0A194VYW4_CYTMA</name>
<keyword evidence="3 6" id="KW-1133">Transmembrane helix</keyword>
<gene>
    <name evidence="8" type="ORF">VM1G_05360</name>
</gene>
<feature type="transmembrane region" description="Helical" evidence="6">
    <location>
        <begin position="123"/>
        <end position="154"/>
    </location>
</feature>
<evidence type="ECO:0000313" key="8">
    <source>
        <dbReference type="EMBL" id="KUI69436.1"/>
    </source>
</evidence>
<evidence type="ECO:0000256" key="4">
    <source>
        <dbReference type="ARBA" id="ARBA00023136"/>
    </source>
</evidence>
<dbReference type="OrthoDB" id="5586090at2759"/>
<dbReference type="GO" id="GO:0007031">
    <property type="term" value="P:peroxisome organization"/>
    <property type="evidence" value="ECO:0007669"/>
    <property type="project" value="UniProtKB-ARBA"/>
</dbReference>
<protein>
    <submittedName>
        <fullName evidence="8">Peroxisomal membrane protein PEX30</fullName>
    </submittedName>
</protein>
<evidence type="ECO:0000256" key="6">
    <source>
        <dbReference type="SAM" id="Phobius"/>
    </source>
</evidence>
<feature type="region of interest" description="Disordered" evidence="5">
    <location>
        <begin position="603"/>
        <end position="701"/>
    </location>
</feature>
<feature type="compositionally biased region" description="Basic and acidic residues" evidence="5">
    <location>
        <begin position="603"/>
        <end position="619"/>
    </location>
</feature>